<dbReference type="CDD" id="cd07786">
    <property type="entry name" value="FGGY_EcGK_like"/>
    <property type="match status" value="1"/>
</dbReference>
<keyword evidence="6 11" id="KW-0418">Kinase</keyword>
<reference evidence="14 15" key="1">
    <citation type="submission" date="2019-01" db="EMBL/GenBank/DDBJ databases">
        <authorList>
            <person name="Chen W.-M."/>
        </authorList>
    </citation>
    <scope>NUCLEOTIDE SEQUENCE [LARGE SCALE GENOMIC DNA]</scope>
    <source>
        <strain evidence="14 15">CCP-6</strain>
    </source>
</reference>
<comment type="caution">
    <text evidence="14">The sequence shown here is derived from an EMBL/GenBank/DDBJ whole genome shotgun (WGS) entry which is preliminary data.</text>
</comment>
<evidence type="ECO:0000256" key="1">
    <source>
        <dbReference type="ARBA" id="ARBA00005190"/>
    </source>
</evidence>
<gene>
    <name evidence="14" type="primary">glpK</name>
    <name evidence="14" type="ORF">EOD42_01395</name>
</gene>
<evidence type="ECO:0000256" key="4">
    <source>
        <dbReference type="ARBA" id="ARBA00022679"/>
    </source>
</evidence>
<dbReference type="Pfam" id="PF02782">
    <property type="entry name" value="FGGY_C"/>
    <property type="match status" value="1"/>
</dbReference>
<dbReference type="OrthoDB" id="9805576at2"/>
<dbReference type="EMBL" id="SACL01000001">
    <property type="protein sequence ID" value="RVT99642.1"/>
    <property type="molecule type" value="Genomic_DNA"/>
</dbReference>
<keyword evidence="15" id="KW-1185">Reference proteome</keyword>
<dbReference type="InterPro" id="IPR005999">
    <property type="entry name" value="Glycerol_kin"/>
</dbReference>
<evidence type="ECO:0000256" key="9">
    <source>
        <dbReference type="ARBA" id="ARBA00043149"/>
    </source>
</evidence>
<dbReference type="InterPro" id="IPR000577">
    <property type="entry name" value="Carb_kinase_FGGY"/>
</dbReference>
<dbReference type="GO" id="GO:0005829">
    <property type="term" value="C:cytosol"/>
    <property type="evidence" value="ECO:0007669"/>
    <property type="project" value="UniProtKB-ARBA"/>
</dbReference>
<sequence length="485" mass="52077">MTGRNMLLALDQGTTSTRAILFDAGLAPVAVAQRELPQHFPSPGWVEHDAEQILAHALEVMRQAAAAAQRPIAGIGITNQRETTVLWRRDTGQPVHRAIVWQDRRTADFCARLPAGMVTERTGLLPDPYFSAGKLAWLLDNVPGARADAEAGRLCFGTIDSFLLFRLTEGRVHATDATNACRTLLWNIHTGEWDEELLRLFAIPRTILPEVRDCAAEFGETTALGRPLPIRGMAGDQHAATLGQACFAPGMMKSTYGTGCFALLVTGDQPVMSRHRLLTTLAWQLGGKRAYALEGAIFNAGSTVQWLRDGLGIIASAAEATELAAQADPAQQVHLVPAFTGLGAPWWDAGARAAILGLTRGAGRAEICRAALEAVAFQTEDLLAAMRADTGGPITTIRVDGGMANSDWTMQQLADITGAIVDRPTVTETTALGAAWLAGLQAGLLPGPEEAPTHWRLERRFTPRSGTDAAARHAAWLDAVRRVRS</sequence>
<dbReference type="InterPro" id="IPR018484">
    <property type="entry name" value="FGGY_N"/>
</dbReference>
<dbReference type="GO" id="GO:0004370">
    <property type="term" value="F:glycerol kinase activity"/>
    <property type="evidence" value="ECO:0007669"/>
    <property type="project" value="UniProtKB-EC"/>
</dbReference>
<dbReference type="RefSeq" id="WP_127786537.1">
    <property type="nucleotide sequence ID" value="NZ_SACL01000001.1"/>
</dbReference>
<evidence type="ECO:0000256" key="10">
    <source>
        <dbReference type="ARBA" id="ARBA00052101"/>
    </source>
</evidence>
<dbReference type="PANTHER" id="PTHR10196:SF78">
    <property type="entry name" value="GLYCEROL KINASE"/>
    <property type="match status" value="1"/>
</dbReference>
<accession>A0A437MPS8</accession>
<dbReference type="PANTHER" id="PTHR10196">
    <property type="entry name" value="SUGAR KINASE"/>
    <property type="match status" value="1"/>
</dbReference>
<dbReference type="AlphaFoldDB" id="A0A437MPS8"/>
<evidence type="ECO:0000256" key="2">
    <source>
        <dbReference type="ARBA" id="ARBA00009156"/>
    </source>
</evidence>
<dbReference type="SUPFAM" id="SSF53067">
    <property type="entry name" value="Actin-like ATPase domain"/>
    <property type="match status" value="2"/>
</dbReference>
<dbReference type="InterPro" id="IPR018485">
    <property type="entry name" value="FGGY_C"/>
</dbReference>
<evidence type="ECO:0000256" key="3">
    <source>
        <dbReference type="ARBA" id="ARBA00012099"/>
    </source>
</evidence>
<dbReference type="GO" id="GO:0005524">
    <property type="term" value="F:ATP binding"/>
    <property type="evidence" value="ECO:0007669"/>
    <property type="project" value="UniProtKB-KW"/>
</dbReference>
<keyword evidence="7" id="KW-0319">Glycerol metabolism</keyword>
<organism evidence="14 15">
    <name type="scientific">Rhodovarius crocodyli</name>
    <dbReference type="NCBI Taxonomy" id="1979269"/>
    <lineage>
        <taxon>Bacteria</taxon>
        <taxon>Pseudomonadati</taxon>
        <taxon>Pseudomonadota</taxon>
        <taxon>Alphaproteobacteria</taxon>
        <taxon>Acetobacterales</taxon>
        <taxon>Roseomonadaceae</taxon>
        <taxon>Rhodovarius</taxon>
    </lineage>
</organism>
<evidence type="ECO:0000256" key="8">
    <source>
        <dbReference type="ARBA" id="ARBA00022840"/>
    </source>
</evidence>
<feature type="domain" description="Carbohydrate kinase FGGY C-terminal" evidence="13">
    <location>
        <begin position="253"/>
        <end position="441"/>
    </location>
</feature>
<comment type="similarity">
    <text evidence="2 11">Belongs to the FGGY kinase family.</text>
</comment>
<evidence type="ECO:0000256" key="6">
    <source>
        <dbReference type="ARBA" id="ARBA00022777"/>
    </source>
</evidence>
<dbReference type="InterPro" id="IPR043129">
    <property type="entry name" value="ATPase_NBD"/>
</dbReference>
<evidence type="ECO:0000259" key="12">
    <source>
        <dbReference type="Pfam" id="PF00370"/>
    </source>
</evidence>
<evidence type="ECO:0000256" key="7">
    <source>
        <dbReference type="ARBA" id="ARBA00022798"/>
    </source>
</evidence>
<dbReference type="NCBIfam" id="TIGR01311">
    <property type="entry name" value="glycerol_kin"/>
    <property type="match status" value="1"/>
</dbReference>
<evidence type="ECO:0000259" key="13">
    <source>
        <dbReference type="Pfam" id="PF02782"/>
    </source>
</evidence>
<keyword evidence="4 11" id="KW-0808">Transferase</keyword>
<dbReference type="FunFam" id="3.30.420.40:FF:000007">
    <property type="entry name" value="Glycerol kinase"/>
    <property type="match status" value="1"/>
</dbReference>
<protein>
    <recommendedName>
        <fullName evidence="3">glycerol kinase</fullName>
        <ecNumber evidence="3">2.7.1.30</ecNumber>
    </recommendedName>
    <alternativeName>
        <fullName evidence="9">ATP:glycerol 3-phosphotransferase</fullName>
    </alternativeName>
</protein>
<comment type="catalytic activity">
    <reaction evidence="10">
        <text>glycerol + ATP = sn-glycerol 3-phosphate + ADP + H(+)</text>
        <dbReference type="Rhea" id="RHEA:21644"/>
        <dbReference type="ChEBI" id="CHEBI:15378"/>
        <dbReference type="ChEBI" id="CHEBI:17754"/>
        <dbReference type="ChEBI" id="CHEBI:30616"/>
        <dbReference type="ChEBI" id="CHEBI:57597"/>
        <dbReference type="ChEBI" id="CHEBI:456216"/>
        <dbReference type="EC" id="2.7.1.30"/>
    </reaction>
</comment>
<evidence type="ECO:0000313" key="15">
    <source>
        <dbReference type="Proteomes" id="UP000282957"/>
    </source>
</evidence>
<dbReference type="GO" id="GO:0019563">
    <property type="term" value="P:glycerol catabolic process"/>
    <property type="evidence" value="ECO:0007669"/>
    <property type="project" value="TreeGrafter"/>
</dbReference>
<dbReference type="FunFam" id="3.30.420.40:FF:000008">
    <property type="entry name" value="Glycerol kinase"/>
    <property type="match status" value="1"/>
</dbReference>
<dbReference type="Proteomes" id="UP000282957">
    <property type="component" value="Unassembled WGS sequence"/>
</dbReference>
<evidence type="ECO:0000256" key="11">
    <source>
        <dbReference type="RuleBase" id="RU003733"/>
    </source>
</evidence>
<keyword evidence="5" id="KW-0547">Nucleotide-binding</keyword>
<dbReference type="EC" id="2.7.1.30" evidence="3"/>
<proteinExistence type="inferred from homology"/>
<dbReference type="Gene3D" id="3.30.420.40">
    <property type="match status" value="2"/>
</dbReference>
<dbReference type="PROSITE" id="PS00445">
    <property type="entry name" value="FGGY_KINASES_2"/>
    <property type="match status" value="1"/>
</dbReference>
<dbReference type="PROSITE" id="PS00933">
    <property type="entry name" value="FGGY_KINASES_1"/>
    <property type="match status" value="1"/>
</dbReference>
<evidence type="ECO:0000313" key="14">
    <source>
        <dbReference type="EMBL" id="RVT99642.1"/>
    </source>
</evidence>
<comment type="pathway">
    <text evidence="1">Polyol metabolism; glycerol degradation via glycerol kinase pathway; sn-glycerol 3-phosphate from glycerol: step 1/1.</text>
</comment>
<name>A0A437MPS8_9PROT</name>
<dbReference type="InterPro" id="IPR018483">
    <property type="entry name" value="Carb_kinase_FGGY_CS"/>
</dbReference>
<dbReference type="GO" id="GO:0006072">
    <property type="term" value="P:glycerol-3-phosphate metabolic process"/>
    <property type="evidence" value="ECO:0007669"/>
    <property type="project" value="InterPro"/>
</dbReference>
<keyword evidence="8" id="KW-0067">ATP-binding</keyword>
<feature type="domain" description="Carbohydrate kinase FGGY N-terminal" evidence="12">
    <location>
        <begin position="6"/>
        <end position="243"/>
    </location>
</feature>
<dbReference type="NCBIfam" id="NF000756">
    <property type="entry name" value="PRK00047.1"/>
    <property type="match status" value="1"/>
</dbReference>
<evidence type="ECO:0000256" key="5">
    <source>
        <dbReference type="ARBA" id="ARBA00022741"/>
    </source>
</evidence>
<dbReference type="Pfam" id="PF00370">
    <property type="entry name" value="FGGY_N"/>
    <property type="match status" value="1"/>
</dbReference>
<dbReference type="PIRSF" id="PIRSF000538">
    <property type="entry name" value="GlpK"/>
    <property type="match status" value="1"/>
</dbReference>